<proteinExistence type="inferred from homology"/>
<keyword evidence="6" id="KW-1185">Reference proteome</keyword>
<dbReference type="RefSeq" id="WP_252585473.1">
    <property type="nucleotide sequence ID" value="NZ_JAMWYS010000002.1"/>
</dbReference>
<evidence type="ECO:0000256" key="4">
    <source>
        <dbReference type="ARBA" id="ARBA00023204"/>
    </source>
</evidence>
<gene>
    <name evidence="5" type="ORF">NF867_00370</name>
</gene>
<dbReference type="GO" id="GO:0006284">
    <property type="term" value="P:base-excision repair"/>
    <property type="evidence" value="ECO:0007669"/>
    <property type="project" value="InterPro"/>
</dbReference>
<dbReference type="Proteomes" id="UP001155182">
    <property type="component" value="Unassembled WGS sequence"/>
</dbReference>
<dbReference type="PANTHER" id="PTHR10429:SF0">
    <property type="entry name" value="DNA-3-METHYLADENINE GLYCOSYLASE"/>
    <property type="match status" value="1"/>
</dbReference>
<name>A0A9X2EYH1_9SPHI</name>
<comment type="similarity">
    <text evidence="1">Belongs to the DNA glycosylase MPG family.</text>
</comment>
<evidence type="ECO:0000313" key="6">
    <source>
        <dbReference type="Proteomes" id="UP001155182"/>
    </source>
</evidence>
<evidence type="ECO:0000256" key="2">
    <source>
        <dbReference type="ARBA" id="ARBA00022763"/>
    </source>
</evidence>
<comment type="caution">
    <text evidence="5">The sequence shown here is derived from an EMBL/GenBank/DDBJ whole genome shotgun (WGS) entry which is preliminary data.</text>
</comment>
<dbReference type="GO" id="GO:0003905">
    <property type="term" value="F:alkylbase DNA N-glycosylase activity"/>
    <property type="evidence" value="ECO:0007669"/>
    <property type="project" value="InterPro"/>
</dbReference>
<keyword evidence="3" id="KW-0378">Hydrolase</keyword>
<dbReference type="Gene3D" id="3.10.300.10">
    <property type="entry name" value="Methylpurine-DNA glycosylase (MPG)"/>
    <property type="match status" value="1"/>
</dbReference>
<dbReference type="Pfam" id="PF02245">
    <property type="entry name" value="Pur_DNA_glyco"/>
    <property type="match status" value="1"/>
</dbReference>
<dbReference type="NCBIfam" id="TIGR00567">
    <property type="entry name" value="3mg"/>
    <property type="match status" value="1"/>
</dbReference>
<dbReference type="InterPro" id="IPR011034">
    <property type="entry name" value="Formyl_transferase-like_C_sf"/>
</dbReference>
<dbReference type="PANTHER" id="PTHR10429">
    <property type="entry name" value="DNA-3-METHYLADENINE GLYCOSYLASE"/>
    <property type="match status" value="1"/>
</dbReference>
<organism evidence="5 6">
    <name type="scientific">Solitalea agri</name>
    <dbReference type="NCBI Taxonomy" id="2953739"/>
    <lineage>
        <taxon>Bacteria</taxon>
        <taxon>Pseudomonadati</taxon>
        <taxon>Bacteroidota</taxon>
        <taxon>Sphingobacteriia</taxon>
        <taxon>Sphingobacteriales</taxon>
        <taxon>Sphingobacteriaceae</taxon>
        <taxon>Solitalea</taxon>
    </lineage>
</organism>
<keyword evidence="4" id="KW-0234">DNA repair</keyword>
<dbReference type="InterPro" id="IPR036995">
    <property type="entry name" value="MPG_sf"/>
</dbReference>
<dbReference type="EMBL" id="JAMWYS010000002">
    <property type="protein sequence ID" value="MCO4291314.1"/>
    <property type="molecule type" value="Genomic_DNA"/>
</dbReference>
<accession>A0A9X2EYH1</accession>
<dbReference type="InterPro" id="IPR003180">
    <property type="entry name" value="MPG"/>
</dbReference>
<evidence type="ECO:0000256" key="1">
    <source>
        <dbReference type="ARBA" id="ARBA00009232"/>
    </source>
</evidence>
<sequence length="124" mass="14129">MNKLPETFYLREDVVQISRDLLGKFLYTKIDGVVTGGLITETEAYKAPEDRASHAYNLKRTPRTETMYMLGGTSYVYLCYGIHCLFNVVTNIQDVPHAVLIRSIQPIEGIEQQLKRRGIDETST</sequence>
<dbReference type="SUPFAM" id="SSF50486">
    <property type="entry name" value="FMT C-terminal domain-like"/>
    <property type="match status" value="1"/>
</dbReference>
<evidence type="ECO:0000256" key="3">
    <source>
        <dbReference type="ARBA" id="ARBA00022801"/>
    </source>
</evidence>
<evidence type="ECO:0000313" key="5">
    <source>
        <dbReference type="EMBL" id="MCO4291314.1"/>
    </source>
</evidence>
<dbReference type="AlphaFoldDB" id="A0A9X2EYH1"/>
<keyword evidence="2" id="KW-0227">DNA damage</keyword>
<dbReference type="GO" id="GO:0003677">
    <property type="term" value="F:DNA binding"/>
    <property type="evidence" value="ECO:0007669"/>
    <property type="project" value="InterPro"/>
</dbReference>
<protein>
    <submittedName>
        <fullName evidence="5">DNA-3-methyladenine glycosylase</fullName>
    </submittedName>
</protein>
<reference evidence="5" key="1">
    <citation type="submission" date="2022-06" db="EMBL/GenBank/DDBJ databases">
        <title>Solitalea sp. MAHUQ-68 isolated from rhizospheric soil.</title>
        <authorList>
            <person name="Huq M.A."/>
        </authorList>
    </citation>
    <scope>NUCLEOTIDE SEQUENCE</scope>
    <source>
        <strain evidence="5">MAHUQ-68</strain>
    </source>
</reference>